<keyword evidence="1" id="KW-0805">Transcription regulation</keyword>
<dbReference type="InterPro" id="IPR016032">
    <property type="entry name" value="Sig_transdc_resp-reg_C-effctor"/>
</dbReference>
<gene>
    <name evidence="5" type="ORF">OG327_14440</name>
</gene>
<sequence length="71" mass="7831">MADLTDRELQIFNTMACGPSNEELSKSLGMTVRTVKFHLENIRGKLGGISRLQACLLAMHHRIAVCPVGHL</sequence>
<dbReference type="PANTHER" id="PTHR44688:SF16">
    <property type="entry name" value="DNA-BINDING TRANSCRIPTIONAL ACTIVATOR DEVR_DOSR"/>
    <property type="match status" value="1"/>
</dbReference>
<name>A0AAU2JNU0_9ACTN</name>
<keyword evidence="3" id="KW-0804">Transcription</keyword>
<evidence type="ECO:0000256" key="3">
    <source>
        <dbReference type="ARBA" id="ARBA00023163"/>
    </source>
</evidence>
<evidence type="ECO:0000259" key="4">
    <source>
        <dbReference type="PROSITE" id="PS50043"/>
    </source>
</evidence>
<dbReference type="GO" id="GO:0003677">
    <property type="term" value="F:DNA binding"/>
    <property type="evidence" value="ECO:0007669"/>
    <property type="project" value="UniProtKB-KW"/>
</dbReference>
<dbReference type="PANTHER" id="PTHR44688">
    <property type="entry name" value="DNA-BINDING TRANSCRIPTIONAL ACTIVATOR DEVR_DOSR"/>
    <property type="match status" value="1"/>
</dbReference>
<keyword evidence="2" id="KW-0238">DNA-binding</keyword>
<accession>A0AAU2JNU0</accession>
<dbReference type="CDD" id="cd06170">
    <property type="entry name" value="LuxR_C_like"/>
    <property type="match status" value="1"/>
</dbReference>
<dbReference type="SMART" id="SM00421">
    <property type="entry name" value="HTH_LUXR"/>
    <property type="match status" value="1"/>
</dbReference>
<protein>
    <submittedName>
        <fullName evidence="5">Helix-turn-helix transcriptional regulator</fullName>
    </submittedName>
</protein>
<dbReference type="Gene3D" id="1.10.10.10">
    <property type="entry name" value="Winged helix-like DNA-binding domain superfamily/Winged helix DNA-binding domain"/>
    <property type="match status" value="1"/>
</dbReference>
<dbReference type="SUPFAM" id="SSF46894">
    <property type="entry name" value="C-terminal effector domain of the bipartite response regulators"/>
    <property type="match status" value="1"/>
</dbReference>
<dbReference type="InterPro" id="IPR000792">
    <property type="entry name" value="Tscrpt_reg_LuxR_C"/>
</dbReference>
<dbReference type="PRINTS" id="PR00038">
    <property type="entry name" value="HTHLUXR"/>
</dbReference>
<proteinExistence type="predicted"/>
<organism evidence="5">
    <name type="scientific">Streptomyces sp. NBC_00049</name>
    <dbReference type="NCBI Taxonomy" id="2903617"/>
    <lineage>
        <taxon>Bacteria</taxon>
        <taxon>Bacillati</taxon>
        <taxon>Actinomycetota</taxon>
        <taxon>Actinomycetes</taxon>
        <taxon>Kitasatosporales</taxon>
        <taxon>Streptomycetaceae</taxon>
        <taxon>Streptomyces</taxon>
    </lineage>
</organism>
<dbReference type="Pfam" id="PF00196">
    <property type="entry name" value="GerE"/>
    <property type="match status" value="1"/>
</dbReference>
<dbReference type="AlphaFoldDB" id="A0AAU2JNU0"/>
<dbReference type="GO" id="GO:0006355">
    <property type="term" value="P:regulation of DNA-templated transcription"/>
    <property type="evidence" value="ECO:0007669"/>
    <property type="project" value="InterPro"/>
</dbReference>
<reference evidence="5" key="1">
    <citation type="submission" date="2022-10" db="EMBL/GenBank/DDBJ databases">
        <title>The complete genomes of actinobacterial strains from the NBC collection.</title>
        <authorList>
            <person name="Joergensen T.S."/>
            <person name="Alvarez Arevalo M."/>
            <person name="Sterndorff E.B."/>
            <person name="Faurdal D."/>
            <person name="Vuksanovic O."/>
            <person name="Mourched A.-S."/>
            <person name="Charusanti P."/>
            <person name="Shaw S."/>
            <person name="Blin K."/>
            <person name="Weber T."/>
        </authorList>
    </citation>
    <scope>NUCLEOTIDE SEQUENCE</scope>
    <source>
        <strain evidence="5">NBC_00049</strain>
    </source>
</reference>
<dbReference type="InterPro" id="IPR036388">
    <property type="entry name" value="WH-like_DNA-bd_sf"/>
</dbReference>
<dbReference type="EMBL" id="CP108264">
    <property type="protein sequence ID" value="WTU74424.1"/>
    <property type="molecule type" value="Genomic_DNA"/>
</dbReference>
<dbReference type="PROSITE" id="PS50043">
    <property type="entry name" value="HTH_LUXR_2"/>
    <property type="match status" value="1"/>
</dbReference>
<evidence type="ECO:0000256" key="2">
    <source>
        <dbReference type="ARBA" id="ARBA00023125"/>
    </source>
</evidence>
<feature type="domain" description="HTH luxR-type" evidence="4">
    <location>
        <begin position="1"/>
        <end position="62"/>
    </location>
</feature>
<evidence type="ECO:0000313" key="5">
    <source>
        <dbReference type="EMBL" id="WTU74424.1"/>
    </source>
</evidence>
<evidence type="ECO:0000256" key="1">
    <source>
        <dbReference type="ARBA" id="ARBA00023015"/>
    </source>
</evidence>